<feature type="region of interest" description="Disordered" evidence="1">
    <location>
        <begin position="129"/>
        <end position="151"/>
    </location>
</feature>
<dbReference type="AlphaFoldDB" id="A0A3M7R5Y9"/>
<dbReference type="EMBL" id="REGN01004167">
    <property type="protein sequence ID" value="RNA18811.1"/>
    <property type="molecule type" value="Genomic_DNA"/>
</dbReference>
<accession>A0A3M7R5Y9</accession>
<gene>
    <name evidence="2" type="ORF">BpHYR1_009422</name>
</gene>
<organism evidence="2 3">
    <name type="scientific">Brachionus plicatilis</name>
    <name type="common">Marine rotifer</name>
    <name type="synonym">Brachionus muelleri</name>
    <dbReference type="NCBI Taxonomy" id="10195"/>
    <lineage>
        <taxon>Eukaryota</taxon>
        <taxon>Metazoa</taxon>
        <taxon>Spiralia</taxon>
        <taxon>Gnathifera</taxon>
        <taxon>Rotifera</taxon>
        <taxon>Eurotatoria</taxon>
        <taxon>Monogononta</taxon>
        <taxon>Pseudotrocha</taxon>
        <taxon>Ploima</taxon>
        <taxon>Brachionidae</taxon>
        <taxon>Brachionus</taxon>
    </lineage>
</organism>
<name>A0A3M7R5Y9_BRAPC</name>
<proteinExistence type="predicted"/>
<reference evidence="2 3" key="1">
    <citation type="journal article" date="2018" name="Sci. Rep.">
        <title>Genomic signatures of local adaptation to the degree of environmental predictability in rotifers.</title>
        <authorList>
            <person name="Franch-Gras L."/>
            <person name="Hahn C."/>
            <person name="Garcia-Roger E.M."/>
            <person name="Carmona M.J."/>
            <person name="Serra M."/>
            <person name="Gomez A."/>
        </authorList>
    </citation>
    <scope>NUCLEOTIDE SEQUENCE [LARGE SCALE GENOMIC DNA]</scope>
    <source>
        <strain evidence="2">HYR1</strain>
    </source>
</reference>
<sequence length="151" mass="17577">MGIRDLNIKGKTRRITKFDKKSSTRVPVDTIHVQLNNKEEQLRVLEASRILVKSPVFKDIFINRELTINESQREYQLRQEKRERTSKLAWVASDGRRFGYNGKSVFTWCIKFINGRRQVSEFWHNPEETERLRRGASKSPNPAGSTGGNVD</sequence>
<dbReference type="Proteomes" id="UP000276133">
    <property type="component" value="Unassembled WGS sequence"/>
</dbReference>
<protein>
    <submittedName>
        <fullName evidence="2">Uncharacterized protein</fullName>
    </submittedName>
</protein>
<evidence type="ECO:0000313" key="2">
    <source>
        <dbReference type="EMBL" id="RNA18811.1"/>
    </source>
</evidence>
<keyword evidence="3" id="KW-1185">Reference proteome</keyword>
<evidence type="ECO:0000313" key="3">
    <source>
        <dbReference type="Proteomes" id="UP000276133"/>
    </source>
</evidence>
<evidence type="ECO:0000256" key="1">
    <source>
        <dbReference type="SAM" id="MobiDB-lite"/>
    </source>
</evidence>
<comment type="caution">
    <text evidence="2">The sequence shown here is derived from an EMBL/GenBank/DDBJ whole genome shotgun (WGS) entry which is preliminary data.</text>
</comment>